<dbReference type="GO" id="GO:0003700">
    <property type="term" value="F:DNA-binding transcription factor activity"/>
    <property type="evidence" value="ECO:0007669"/>
    <property type="project" value="InterPro"/>
</dbReference>
<feature type="domain" description="HTH gntR-type" evidence="4">
    <location>
        <begin position="3"/>
        <end position="71"/>
    </location>
</feature>
<dbReference type="PRINTS" id="PR00035">
    <property type="entry name" value="HTHGNTR"/>
</dbReference>
<dbReference type="GO" id="GO:0003677">
    <property type="term" value="F:DNA binding"/>
    <property type="evidence" value="ECO:0007669"/>
    <property type="project" value="UniProtKB-KW"/>
</dbReference>
<dbReference type="SUPFAM" id="SSF48008">
    <property type="entry name" value="GntR ligand-binding domain-like"/>
    <property type="match status" value="1"/>
</dbReference>
<dbReference type="Gene3D" id="1.20.120.530">
    <property type="entry name" value="GntR ligand-binding domain-like"/>
    <property type="match status" value="1"/>
</dbReference>
<evidence type="ECO:0000256" key="2">
    <source>
        <dbReference type="ARBA" id="ARBA00023125"/>
    </source>
</evidence>
<sequence>MRVSLTQQAQDGIREYIAENSLQPGDALPSEGAFSELFSMSKATVREAVRQLEMLGIVQAKRGKGLYVGEFTFDPVLKVLPYQLRIDDTPLLEILQVRAALEQGMVTRAAQLLSEDDLTALDDLVEKMRETSHQGDIPPEIDRQFHMTLFAPLNNVLLNRLIELFWQIYSEFAAETETPVNQHVVDDHAEIVAAIRSGDPQRMTRAIAVHFAPISTAIELKDSDVVGYVSLSTKESL</sequence>
<dbReference type="Proteomes" id="UP000470875">
    <property type="component" value="Unassembled WGS sequence"/>
</dbReference>
<protein>
    <submittedName>
        <fullName evidence="5">FadR family transcriptional regulator</fullName>
    </submittedName>
</protein>
<dbReference type="RefSeq" id="WP_154545187.1">
    <property type="nucleotide sequence ID" value="NZ_VULO01000008.1"/>
</dbReference>
<dbReference type="Gene3D" id="1.10.10.10">
    <property type="entry name" value="Winged helix-like DNA-binding domain superfamily/Winged helix DNA-binding domain"/>
    <property type="match status" value="1"/>
</dbReference>
<dbReference type="InterPro" id="IPR036388">
    <property type="entry name" value="WH-like_DNA-bd_sf"/>
</dbReference>
<keyword evidence="2" id="KW-0238">DNA-binding</keyword>
<dbReference type="PANTHER" id="PTHR43537:SF5">
    <property type="entry name" value="UXU OPERON TRANSCRIPTIONAL REGULATOR"/>
    <property type="match status" value="1"/>
</dbReference>
<comment type="caution">
    <text evidence="5">The sequence shown here is derived from an EMBL/GenBank/DDBJ whole genome shotgun (WGS) entry which is preliminary data.</text>
</comment>
<dbReference type="InterPro" id="IPR000524">
    <property type="entry name" value="Tscrpt_reg_HTH_GntR"/>
</dbReference>
<dbReference type="SUPFAM" id="SSF46785">
    <property type="entry name" value="Winged helix' DNA-binding domain"/>
    <property type="match status" value="1"/>
</dbReference>
<dbReference type="InterPro" id="IPR036390">
    <property type="entry name" value="WH_DNA-bd_sf"/>
</dbReference>
<dbReference type="Pfam" id="PF07729">
    <property type="entry name" value="FCD"/>
    <property type="match status" value="1"/>
</dbReference>
<evidence type="ECO:0000313" key="5">
    <source>
        <dbReference type="EMBL" id="MSS84636.1"/>
    </source>
</evidence>
<evidence type="ECO:0000256" key="1">
    <source>
        <dbReference type="ARBA" id="ARBA00023015"/>
    </source>
</evidence>
<name>A0A6N7W8N6_9ACTO</name>
<keyword evidence="3" id="KW-0804">Transcription</keyword>
<dbReference type="SMART" id="SM00895">
    <property type="entry name" value="FCD"/>
    <property type="match status" value="1"/>
</dbReference>
<dbReference type="AlphaFoldDB" id="A0A6N7W8N6"/>
<dbReference type="InterPro" id="IPR011711">
    <property type="entry name" value="GntR_C"/>
</dbReference>
<keyword evidence="1" id="KW-0805">Transcription regulation</keyword>
<dbReference type="InterPro" id="IPR008920">
    <property type="entry name" value="TF_FadR/GntR_C"/>
</dbReference>
<proteinExistence type="predicted"/>
<evidence type="ECO:0000313" key="6">
    <source>
        <dbReference type="Proteomes" id="UP000470875"/>
    </source>
</evidence>
<dbReference type="PANTHER" id="PTHR43537">
    <property type="entry name" value="TRANSCRIPTIONAL REGULATOR, GNTR FAMILY"/>
    <property type="match status" value="1"/>
</dbReference>
<accession>A0A6N7W8N6</accession>
<keyword evidence="6" id="KW-1185">Reference proteome</keyword>
<dbReference type="SMART" id="SM00345">
    <property type="entry name" value="HTH_GNTR"/>
    <property type="match status" value="1"/>
</dbReference>
<dbReference type="EMBL" id="VULO01000008">
    <property type="protein sequence ID" value="MSS84636.1"/>
    <property type="molecule type" value="Genomic_DNA"/>
</dbReference>
<gene>
    <name evidence="5" type="ORF">FYJ24_07630</name>
</gene>
<evidence type="ECO:0000256" key="3">
    <source>
        <dbReference type="ARBA" id="ARBA00023163"/>
    </source>
</evidence>
<evidence type="ECO:0000259" key="4">
    <source>
        <dbReference type="PROSITE" id="PS50949"/>
    </source>
</evidence>
<dbReference type="Pfam" id="PF00392">
    <property type="entry name" value="GntR"/>
    <property type="match status" value="1"/>
</dbReference>
<reference evidence="5 6" key="1">
    <citation type="submission" date="2019-08" db="EMBL/GenBank/DDBJ databases">
        <title>In-depth cultivation of the pig gut microbiome towards novel bacterial diversity and tailored functional studies.</title>
        <authorList>
            <person name="Wylensek D."/>
            <person name="Hitch T.C.A."/>
            <person name="Clavel T."/>
        </authorList>
    </citation>
    <scope>NUCLEOTIDE SEQUENCE [LARGE SCALE GENOMIC DNA]</scope>
    <source>
        <strain evidence="5 6">WB03_NA08</strain>
    </source>
</reference>
<organism evidence="5 6">
    <name type="scientific">Scrofimicrobium canadense</name>
    <dbReference type="NCBI Taxonomy" id="2652290"/>
    <lineage>
        <taxon>Bacteria</taxon>
        <taxon>Bacillati</taxon>
        <taxon>Actinomycetota</taxon>
        <taxon>Actinomycetes</taxon>
        <taxon>Actinomycetales</taxon>
        <taxon>Actinomycetaceae</taxon>
        <taxon>Scrofimicrobium</taxon>
    </lineage>
</organism>
<dbReference type="PROSITE" id="PS50949">
    <property type="entry name" value="HTH_GNTR"/>
    <property type="match status" value="1"/>
</dbReference>
<dbReference type="CDD" id="cd07377">
    <property type="entry name" value="WHTH_GntR"/>
    <property type="match status" value="1"/>
</dbReference>